<feature type="non-terminal residue" evidence="3">
    <location>
        <position position="1"/>
    </location>
</feature>
<evidence type="ECO:0000313" key="3">
    <source>
        <dbReference type="EMBL" id="SVD84173.1"/>
    </source>
</evidence>
<protein>
    <recommendedName>
        <fullName evidence="2">Glycosyl transferase family 1 domain-containing protein</fullName>
    </recommendedName>
</protein>
<dbReference type="PANTHER" id="PTHR46401:SF2">
    <property type="entry name" value="GLYCOSYLTRANSFERASE WBBK-RELATED"/>
    <property type="match status" value="1"/>
</dbReference>
<sequence>PVVPDFNHLNLESNPLLSNSFDDEWTNILFVGRLIPNKRIEDVIRFFHTYQTRYNQKSRLLLVGSHDGFADYHALISALLGRLGTHDVHMVGHVSNEELTAIYNIADLFLSASEHEGFCVPLIESFYKEIPVLAFHAAAIPSTMDGAGVLYDHKDPRHVASLMHAVLSDDSLADEIIHSQNGALDRLQAKDFSATLFNFIDQVGNIPRRSPPTVAWDFWKQFDLSEKLDELRQYRPAVFQALPEDTPST</sequence>
<accession>A0A382YLQ1</accession>
<dbReference type="Pfam" id="PF00534">
    <property type="entry name" value="Glycos_transf_1"/>
    <property type="match status" value="1"/>
</dbReference>
<dbReference type="GO" id="GO:0016757">
    <property type="term" value="F:glycosyltransferase activity"/>
    <property type="evidence" value="ECO:0007669"/>
    <property type="project" value="InterPro"/>
</dbReference>
<gene>
    <name evidence="3" type="ORF">METZ01_LOCUS437027</name>
</gene>
<dbReference type="SUPFAM" id="SSF53756">
    <property type="entry name" value="UDP-Glycosyltransferase/glycogen phosphorylase"/>
    <property type="match status" value="1"/>
</dbReference>
<reference evidence="3" key="1">
    <citation type="submission" date="2018-05" db="EMBL/GenBank/DDBJ databases">
        <authorList>
            <person name="Lanie J.A."/>
            <person name="Ng W.-L."/>
            <person name="Kazmierczak K.M."/>
            <person name="Andrzejewski T.M."/>
            <person name="Davidsen T.M."/>
            <person name="Wayne K.J."/>
            <person name="Tettelin H."/>
            <person name="Glass J.I."/>
            <person name="Rusch D."/>
            <person name="Podicherti R."/>
            <person name="Tsui H.-C.T."/>
            <person name="Winkler M.E."/>
        </authorList>
    </citation>
    <scope>NUCLEOTIDE SEQUENCE</scope>
</reference>
<name>A0A382YLQ1_9ZZZZ</name>
<dbReference type="EMBL" id="UINC01176846">
    <property type="protein sequence ID" value="SVD84173.1"/>
    <property type="molecule type" value="Genomic_DNA"/>
</dbReference>
<dbReference type="AlphaFoldDB" id="A0A382YLQ1"/>
<dbReference type="GO" id="GO:0009103">
    <property type="term" value="P:lipopolysaccharide biosynthetic process"/>
    <property type="evidence" value="ECO:0007669"/>
    <property type="project" value="TreeGrafter"/>
</dbReference>
<keyword evidence="1" id="KW-0808">Transferase</keyword>
<dbReference type="PANTHER" id="PTHR46401">
    <property type="entry name" value="GLYCOSYLTRANSFERASE WBBK-RELATED"/>
    <property type="match status" value="1"/>
</dbReference>
<feature type="domain" description="Glycosyl transferase family 1" evidence="2">
    <location>
        <begin position="26"/>
        <end position="177"/>
    </location>
</feature>
<dbReference type="Gene3D" id="3.40.50.2000">
    <property type="entry name" value="Glycogen Phosphorylase B"/>
    <property type="match status" value="1"/>
</dbReference>
<organism evidence="3">
    <name type="scientific">marine metagenome</name>
    <dbReference type="NCBI Taxonomy" id="408172"/>
    <lineage>
        <taxon>unclassified sequences</taxon>
        <taxon>metagenomes</taxon>
        <taxon>ecological metagenomes</taxon>
    </lineage>
</organism>
<evidence type="ECO:0000256" key="1">
    <source>
        <dbReference type="ARBA" id="ARBA00022679"/>
    </source>
</evidence>
<evidence type="ECO:0000259" key="2">
    <source>
        <dbReference type="Pfam" id="PF00534"/>
    </source>
</evidence>
<dbReference type="InterPro" id="IPR001296">
    <property type="entry name" value="Glyco_trans_1"/>
</dbReference>
<proteinExistence type="predicted"/>